<organism evidence="3 4">
    <name type="scientific">Cordylochernes scorpioides</name>
    <dbReference type="NCBI Taxonomy" id="51811"/>
    <lineage>
        <taxon>Eukaryota</taxon>
        <taxon>Metazoa</taxon>
        <taxon>Ecdysozoa</taxon>
        <taxon>Arthropoda</taxon>
        <taxon>Chelicerata</taxon>
        <taxon>Arachnida</taxon>
        <taxon>Pseudoscorpiones</taxon>
        <taxon>Cheliferoidea</taxon>
        <taxon>Chernetidae</taxon>
        <taxon>Cordylochernes</taxon>
    </lineage>
</organism>
<reference evidence="3 4" key="1">
    <citation type="submission" date="2022-01" db="EMBL/GenBank/DDBJ databases">
        <title>A chromosomal length assembly of Cordylochernes scorpioides.</title>
        <authorList>
            <person name="Zeh D."/>
            <person name="Zeh J."/>
        </authorList>
    </citation>
    <scope>NUCLEOTIDE SEQUENCE [LARGE SCALE GENOMIC DNA]</scope>
    <source>
        <strain evidence="3">IN4F17</strain>
        <tissue evidence="3">Whole Body</tissue>
    </source>
</reference>
<evidence type="ECO:0000256" key="1">
    <source>
        <dbReference type="SAM" id="MobiDB-lite"/>
    </source>
</evidence>
<dbReference type="SUPFAM" id="SSF49265">
    <property type="entry name" value="Fibronectin type III"/>
    <property type="match status" value="1"/>
</dbReference>
<dbReference type="InterPro" id="IPR036116">
    <property type="entry name" value="FN3_sf"/>
</dbReference>
<proteinExistence type="predicted"/>
<dbReference type="InterPro" id="IPR013783">
    <property type="entry name" value="Ig-like_fold"/>
</dbReference>
<feature type="region of interest" description="Disordered" evidence="1">
    <location>
        <begin position="117"/>
        <end position="161"/>
    </location>
</feature>
<dbReference type="PROSITE" id="PS50853">
    <property type="entry name" value="FN3"/>
    <property type="match status" value="1"/>
</dbReference>
<dbReference type="InterPro" id="IPR003961">
    <property type="entry name" value="FN3_dom"/>
</dbReference>
<name>A0ABY6K1C7_9ARAC</name>
<gene>
    <name evidence="3" type="ORF">LAZ67_1007792</name>
</gene>
<dbReference type="Gene3D" id="2.60.40.10">
    <property type="entry name" value="Immunoglobulins"/>
    <property type="match status" value="1"/>
</dbReference>
<dbReference type="Proteomes" id="UP001235939">
    <property type="component" value="Chromosome 01"/>
</dbReference>
<protein>
    <submittedName>
        <fullName evidence="3">COL7A1</fullName>
    </submittedName>
</protein>
<evidence type="ECO:0000313" key="4">
    <source>
        <dbReference type="Proteomes" id="UP001235939"/>
    </source>
</evidence>
<dbReference type="EMBL" id="CP092863">
    <property type="protein sequence ID" value="UYV62101.1"/>
    <property type="molecule type" value="Genomic_DNA"/>
</dbReference>
<dbReference type="CDD" id="cd00063">
    <property type="entry name" value="FN3"/>
    <property type="match status" value="1"/>
</dbReference>
<keyword evidence="4" id="KW-1185">Reference proteome</keyword>
<feature type="domain" description="Fibronectin type-III" evidence="2">
    <location>
        <begin position="1"/>
        <end position="69"/>
    </location>
</feature>
<evidence type="ECO:0000259" key="2">
    <source>
        <dbReference type="PROSITE" id="PS50853"/>
    </source>
</evidence>
<accession>A0ABY6K1C7</accession>
<feature type="compositionally biased region" description="Low complexity" evidence="1">
    <location>
        <begin position="135"/>
        <end position="144"/>
    </location>
</feature>
<evidence type="ECO:0000313" key="3">
    <source>
        <dbReference type="EMBL" id="UYV62101.1"/>
    </source>
</evidence>
<sequence length="200" mass="21740">MCDAGHVVYYRRGAEGRWQQVPIMSAEDSSYVLSGLEPATLYQLYVVAANMFGEGDPSELISVKTVHPPEKEWLPESVNRVTRLASDTLVNWCVERSPRADIAPSYLISTHGTSRSWPRRDGIRGIAPPGHGLRSRPPQSSQSSAVLRRPQPGGAHAGVWTGRSAGAAHGLLLGAPGPQEQRCGSLHFDYSLDVNFVLLT</sequence>